<dbReference type="EMBL" id="CP135076">
    <property type="protein sequence ID" value="WNO54794.1"/>
    <property type="molecule type" value="Genomic_DNA"/>
</dbReference>
<keyword evidence="3" id="KW-1185">Reference proteome</keyword>
<dbReference type="RefSeq" id="WP_313917682.1">
    <property type="nucleotide sequence ID" value="NZ_CP135076.1"/>
</dbReference>
<dbReference type="Proteomes" id="UP001302249">
    <property type="component" value="Chromosome"/>
</dbReference>
<accession>A0ABZ0BBM9</accession>
<evidence type="ECO:0000259" key="1">
    <source>
        <dbReference type="SMART" id="SM00829"/>
    </source>
</evidence>
<dbReference type="InterPro" id="IPR052711">
    <property type="entry name" value="Zinc_ADH-like"/>
</dbReference>
<name>A0ABZ0BBM9_9SPHN</name>
<dbReference type="InterPro" id="IPR013154">
    <property type="entry name" value="ADH-like_N"/>
</dbReference>
<dbReference type="InterPro" id="IPR036291">
    <property type="entry name" value="NAD(P)-bd_dom_sf"/>
</dbReference>
<gene>
    <name evidence="2" type="ORF">RPR59_05990</name>
</gene>
<dbReference type="Gene3D" id="3.40.50.720">
    <property type="entry name" value="NAD(P)-binding Rossmann-like Domain"/>
    <property type="match status" value="1"/>
</dbReference>
<dbReference type="InterPro" id="IPR020843">
    <property type="entry name" value="ER"/>
</dbReference>
<dbReference type="Pfam" id="PF08240">
    <property type="entry name" value="ADH_N"/>
    <property type="match status" value="1"/>
</dbReference>
<evidence type="ECO:0000313" key="3">
    <source>
        <dbReference type="Proteomes" id="UP001302249"/>
    </source>
</evidence>
<dbReference type="CDD" id="cd08276">
    <property type="entry name" value="MDR7"/>
    <property type="match status" value="1"/>
</dbReference>
<feature type="domain" description="Enoyl reductase (ER)" evidence="1">
    <location>
        <begin position="10"/>
        <end position="333"/>
    </location>
</feature>
<dbReference type="InterPro" id="IPR011032">
    <property type="entry name" value="GroES-like_sf"/>
</dbReference>
<dbReference type="Gene3D" id="3.90.180.10">
    <property type="entry name" value="Medium-chain alcohol dehydrogenases, catalytic domain"/>
    <property type="match status" value="1"/>
</dbReference>
<dbReference type="PANTHER" id="PTHR45033:SF2">
    <property type="entry name" value="ZINC-TYPE ALCOHOL DEHYDROGENASE-LIKE PROTEIN C1773.06C"/>
    <property type="match status" value="1"/>
</dbReference>
<dbReference type="Pfam" id="PF00107">
    <property type="entry name" value="ADH_zinc_N"/>
    <property type="match status" value="1"/>
</dbReference>
<dbReference type="PANTHER" id="PTHR45033">
    <property type="match status" value="1"/>
</dbReference>
<proteinExistence type="predicted"/>
<dbReference type="SMART" id="SM00829">
    <property type="entry name" value="PKS_ER"/>
    <property type="match status" value="1"/>
</dbReference>
<protein>
    <submittedName>
        <fullName evidence="2">NAD(P)-dependent alcohol dehydrogenase</fullName>
    </submittedName>
</protein>
<sequence>MKAVKVRNPASLDTLEIADIADPGDPGPGEIRVRIHASSLNFHDLGIVSGRSPTADGRIPMADGAGVVEAAGDGVDEFATGDHVLSTFFPDWTDGEPRIADFSRTPGDGIDGYARERVVAPASWFTHAPEGWSHAETATLTTAGLTAWRALVVHGRIKAGDSVLVLGTGGVSIFALQFAKAMGARVIATSSSDDKLERVRAMGADHCINYKTTPEWGAAVREATGGRGVDHVIEVGGPGTLPQSIDAVRIGGHIALIGVLTGGSGDVPTARLMAKQARLHGLIVGNRREQQDLVRALDTLDIRPVIDRSFALGDIADAFRHEQSGGHLGKIVLEY</sequence>
<dbReference type="SUPFAM" id="SSF51735">
    <property type="entry name" value="NAD(P)-binding Rossmann-fold domains"/>
    <property type="match status" value="1"/>
</dbReference>
<dbReference type="SUPFAM" id="SSF50129">
    <property type="entry name" value="GroES-like"/>
    <property type="match status" value="1"/>
</dbReference>
<dbReference type="InterPro" id="IPR013149">
    <property type="entry name" value="ADH-like_C"/>
</dbReference>
<evidence type="ECO:0000313" key="2">
    <source>
        <dbReference type="EMBL" id="WNO54794.1"/>
    </source>
</evidence>
<organism evidence="2 3">
    <name type="scientific">Stakelama saccharophila</name>
    <dbReference type="NCBI Taxonomy" id="3075605"/>
    <lineage>
        <taxon>Bacteria</taxon>
        <taxon>Pseudomonadati</taxon>
        <taxon>Pseudomonadota</taxon>
        <taxon>Alphaproteobacteria</taxon>
        <taxon>Sphingomonadales</taxon>
        <taxon>Sphingomonadaceae</taxon>
        <taxon>Stakelama</taxon>
    </lineage>
</organism>
<reference evidence="2 3" key="1">
    <citation type="submission" date="2023-09" db="EMBL/GenBank/DDBJ databases">
        <authorList>
            <person name="Rey-Velasco X."/>
        </authorList>
    </citation>
    <scope>NUCLEOTIDE SEQUENCE [LARGE SCALE GENOMIC DNA]</scope>
    <source>
        <strain evidence="2 3">W311</strain>
    </source>
</reference>